<sequence>MKSKSDLALDFSSIGGRVRSKKLRAGVGPSESTDSSSSSLDLTAEVKNPSCVVAEAVSPAVEDSGSIDRVLDFKVDEVPVYEEFFESGLIDRVPSLVVKVLEALEISPGQLNPPSWKILISMQNLGDLEDLTIGIAEVLYSYAISPLNGGEQRYHLHPRGRELPVQEIQKKERKRHPVFDGRWTEKFAFMHLLGFSSVWRTADVPCVDSSLVRRTTERVLKLSIKRRQVPFLMSREALEHCSIWGDMSGSRGEEALADYKRAFEFMSAKKAAPKRAAPSESDDEVQFMKSNKRQATVALASSSMKKSRASGSTPKVSPGGLFCLHPIHPERSSPAARGEGQRSGQGREIKALKLTVRNQDEAGTLAASENVSLREQLERREEEICNLKCAAEAIDVEKTMAENGAIVTSEAELQGLPAPSFEGEPMVPDKTEAEKTPEPAADDPPAD</sequence>
<reference evidence="2" key="1">
    <citation type="submission" date="2019-12" db="EMBL/GenBank/DDBJ databases">
        <title>Genome sequencing and annotation of Brassica cretica.</title>
        <authorList>
            <person name="Studholme D.J."/>
            <person name="Sarris P."/>
        </authorList>
    </citation>
    <scope>NUCLEOTIDE SEQUENCE</scope>
    <source>
        <strain evidence="2">PFS-109/04</strain>
        <tissue evidence="2">Leaf</tissue>
    </source>
</reference>
<evidence type="ECO:0000313" key="2">
    <source>
        <dbReference type="EMBL" id="KAF3553798.1"/>
    </source>
</evidence>
<accession>A0A8S9QRF1</accession>
<evidence type="ECO:0000313" key="3">
    <source>
        <dbReference type="Proteomes" id="UP000712600"/>
    </source>
</evidence>
<dbReference type="Proteomes" id="UP000712600">
    <property type="component" value="Unassembled WGS sequence"/>
</dbReference>
<feature type="region of interest" description="Disordered" evidence="1">
    <location>
        <begin position="297"/>
        <end position="348"/>
    </location>
</feature>
<comment type="caution">
    <text evidence="2">The sequence shown here is derived from an EMBL/GenBank/DDBJ whole genome shotgun (WGS) entry which is preliminary data.</text>
</comment>
<organism evidence="2 3">
    <name type="scientific">Brassica cretica</name>
    <name type="common">Mustard</name>
    <dbReference type="NCBI Taxonomy" id="69181"/>
    <lineage>
        <taxon>Eukaryota</taxon>
        <taxon>Viridiplantae</taxon>
        <taxon>Streptophyta</taxon>
        <taxon>Embryophyta</taxon>
        <taxon>Tracheophyta</taxon>
        <taxon>Spermatophyta</taxon>
        <taxon>Magnoliopsida</taxon>
        <taxon>eudicotyledons</taxon>
        <taxon>Gunneridae</taxon>
        <taxon>Pentapetalae</taxon>
        <taxon>rosids</taxon>
        <taxon>malvids</taxon>
        <taxon>Brassicales</taxon>
        <taxon>Brassicaceae</taxon>
        <taxon>Brassiceae</taxon>
        <taxon>Brassica</taxon>
    </lineage>
</organism>
<feature type="compositionally biased region" description="Basic and acidic residues" evidence="1">
    <location>
        <begin position="427"/>
        <end position="437"/>
    </location>
</feature>
<feature type="region of interest" description="Disordered" evidence="1">
    <location>
        <begin position="20"/>
        <end position="42"/>
    </location>
</feature>
<feature type="compositionally biased region" description="Low complexity" evidence="1">
    <location>
        <begin position="300"/>
        <end position="312"/>
    </location>
</feature>
<gene>
    <name evidence="2" type="ORF">F2Q69_00012581</name>
</gene>
<proteinExistence type="predicted"/>
<feature type="region of interest" description="Disordered" evidence="1">
    <location>
        <begin position="411"/>
        <end position="447"/>
    </location>
</feature>
<name>A0A8S9QRF1_BRACR</name>
<feature type="compositionally biased region" description="Low complexity" evidence="1">
    <location>
        <begin position="32"/>
        <end position="42"/>
    </location>
</feature>
<evidence type="ECO:0000256" key="1">
    <source>
        <dbReference type="SAM" id="MobiDB-lite"/>
    </source>
</evidence>
<dbReference type="EMBL" id="QGKX02000996">
    <property type="protein sequence ID" value="KAF3553798.1"/>
    <property type="molecule type" value="Genomic_DNA"/>
</dbReference>
<protein>
    <submittedName>
        <fullName evidence="2">Uncharacterized protein</fullName>
    </submittedName>
</protein>
<dbReference type="AlphaFoldDB" id="A0A8S9QRF1"/>